<keyword evidence="9" id="KW-0325">Glycoprotein</keyword>
<dbReference type="PANTHER" id="PTHR10612">
    <property type="entry name" value="APOLIPOPROTEIN D"/>
    <property type="match status" value="1"/>
</dbReference>
<dbReference type="Proteomes" id="UP001219518">
    <property type="component" value="Unassembled WGS sequence"/>
</dbReference>
<keyword evidence="5" id="KW-0964">Secreted</keyword>
<feature type="chain" id="PRO_5041785923" description="Apolipoprotein D" evidence="10">
    <location>
        <begin position="24"/>
        <end position="201"/>
    </location>
</feature>
<evidence type="ECO:0000313" key="13">
    <source>
        <dbReference type="Proteomes" id="UP001219518"/>
    </source>
</evidence>
<comment type="similarity">
    <text evidence="2 10">Belongs to the calycin superfamily. Lipocalin family.</text>
</comment>
<accession>A0AAE1H2V1</accession>
<dbReference type="Gene3D" id="2.40.128.20">
    <property type="match status" value="1"/>
</dbReference>
<dbReference type="CDD" id="cd19437">
    <property type="entry name" value="lipocalin_apoD-like"/>
    <property type="match status" value="1"/>
</dbReference>
<evidence type="ECO:0000256" key="2">
    <source>
        <dbReference type="ARBA" id="ARBA00006889"/>
    </source>
</evidence>
<dbReference type="SUPFAM" id="SSF50814">
    <property type="entry name" value="Lipocalins"/>
    <property type="match status" value="1"/>
</dbReference>
<evidence type="ECO:0000256" key="6">
    <source>
        <dbReference type="ARBA" id="ARBA00022729"/>
    </source>
</evidence>
<organism evidence="12 13">
    <name type="scientific">Frankliniella fusca</name>
    <dbReference type="NCBI Taxonomy" id="407009"/>
    <lineage>
        <taxon>Eukaryota</taxon>
        <taxon>Metazoa</taxon>
        <taxon>Ecdysozoa</taxon>
        <taxon>Arthropoda</taxon>
        <taxon>Hexapoda</taxon>
        <taxon>Insecta</taxon>
        <taxon>Pterygota</taxon>
        <taxon>Neoptera</taxon>
        <taxon>Paraneoptera</taxon>
        <taxon>Thysanoptera</taxon>
        <taxon>Terebrantia</taxon>
        <taxon>Thripoidea</taxon>
        <taxon>Thripidae</taxon>
        <taxon>Frankliniella</taxon>
    </lineage>
</organism>
<evidence type="ECO:0000259" key="11">
    <source>
        <dbReference type="Pfam" id="PF08212"/>
    </source>
</evidence>
<protein>
    <recommendedName>
        <fullName evidence="3">Apolipoprotein D</fullName>
    </recommendedName>
</protein>
<comment type="caution">
    <text evidence="12">The sequence shown here is derived from an EMBL/GenBank/DDBJ whole genome shotgun (WGS) entry which is preliminary data.</text>
</comment>
<dbReference type="PIRSF" id="PIRSF036893">
    <property type="entry name" value="Lipocalin_ApoD"/>
    <property type="match status" value="1"/>
</dbReference>
<dbReference type="GO" id="GO:0000302">
    <property type="term" value="P:response to reactive oxygen species"/>
    <property type="evidence" value="ECO:0007669"/>
    <property type="project" value="TreeGrafter"/>
</dbReference>
<dbReference type="InterPro" id="IPR000566">
    <property type="entry name" value="Lipocln_cytosolic_FA-bd_dom"/>
</dbReference>
<evidence type="ECO:0000256" key="3">
    <source>
        <dbReference type="ARBA" id="ARBA00019890"/>
    </source>
</evidence>
<evidence type="ECO:0000256" key="4">
    <source>
        <dbReference type="ARBA" id="ARBA00022448"/>
    </source>
</evidence>
<evidence type="ECO:0000256" key="1">
    <source>
        <dbReference type="ARBA" id="ARBA00004613"/>
    </source>
</evidence>
<keyword evidence="13" id="KW-1185">Reference proteome</keyword>
<reference evidence="12" key="2">
    <citation type="journal article" date="2023" name="BMC Genomics">
        <title>Pest status, molecular evolution, and epigenetic factors derived from the genome assembly of Frankliniella fusca, a thysanopteran phytovirus vector.</title>
        <authorList>
            <person name="Catto M.A."/>
            <person name="Labadie P.E."/>
            <person name="Jacobson A.L."/>
            <person name="Kennedy G.G."/>
            <person name="Srinivasan R."/>
            <person name="Hunt B.G."/>
        </authorList>
    </citation>
    <scope>NUCLEOTIDE SEQUENCE</scope>
    <source>
        <strain evidence="12">PL_HMW_Pooled</strain>
    </source>
</reference>
<comment type="subcellular location">
    <subcellularLocation>
        <location evidence="1">Secreted</location>
    </subcellularLocation>
</comment>
<dbReference type="InterPro" id="IPR012674">
    <property type="entry name" value="Calycin"/>
</dbReference>
<name>A0AAE1H2V1_9NEOP</name>
<evidence type="ECO:0000256" key="5">
    <source>
        <dbReference type="ARBA" id="ARBA00022525"/>
    </source>
</evidence>
<evidence type="ECO:0000256" key="8">
    <source>
        <dbReference type="ARBA" id="ARBA00023157"/>
    </source>
</evidence>
<dbReference type="GO" id="GO:0008289">
    <property type="term" value="F:lipid binding"/>
    <property type="evidence" value="ECO:0007669"/>
    <property type="project" value="UniProtKB-KW"/>
</dbReference>
<keyword evidence="8" id="KW-1015">Disulfide bond</keyword>
<evidence type="ECO:0000256" key="7">
    <source>
        <dbReference type="ARBA" id="ARBA00023121"/>
    </source>
</evidence>
<feature type="domain" description="Lipocalin/cytosolic fatty-acid binding" evidence="11">
    <location>
        <begin position="41"/>
        <end position="181"/>
    </location>
</feature>
<dbReference type="InterPro" id="IPR003057">
    <property type="entry name" value="Invtbrt_color"/>
</dbReference>
<dbReference type="GO" id="GO:0006629">
    <property type="term" value="P:lipid metabolic process"/>
    <property type="evidence" value="ECO:0007669"/>
    <property type="project" value="TreeGrafter"/>
</dbReference>
<dbReference type="PROSITE" id="PS00213">
    <property type="entry name" value="LIPOCALIN"/>
    <property type="match status" value="1"/>
</dbReference>
<feature type="signal peptide" evidence="10">
    <location>
        <begin position="1"/>
        <end position="23"/>
    </location>
</feature>
<sequence length="201" mass="21955">MARSSCSLATLALLAAVILQAEAIDFGFGGCPSNKQVVQDFDVGRYSGEWFEVERYWQFFELNGKCVKAKYEPVGDGVVNVTNSMVDSRTDKPSSIEGTAKLVDNASPAEGKLAVTFKIPVVGDKTAPYWVLSTDYDNYSLVYSCSSVLGFLHAESAWILSRTRTVDNPAVRQAIENAVAEAKISRGSFQKTDQENCKDAQ</sequence>
<evidence type="ECO:0000313" key="12">
    <source>
        <dbReference type="EMBL" id="KAK3913901.1"/>
    </source>
</evidence>
<gene>
    <name evidence="12" type="ORF">KUF71_023319</name>
</gene>
<reference evidence="12" key="1">
    <citation type="submission" date="2021-07" db="EMBL/GenBank/DDBJ databases">
        <authorList>
            <person name="Catto M.A."/>
            <person name="Jacobson A."/>
            <person name="Kennedy G."/>
            <person name="Labadie P."/>
            <person name="Hunt B.G."/>
            <person name="Srinivasan R."/>
        </authorList>
    </citation>
    <scope>NUCLEOTIDE SEQUENCE</scope>
    <source>
        <strain evidence="12">PL_HMW_Pooled</strain>
        <tissue evidence="12">Head</tissue>
    </source>
</reference>
<dbReference type="PANTHER" id="PTHR10612:SF34">
    <property type="entry name" value="APOLIPOPROTEIN D"/>
    <property type="match status" value="1"/>
</dbReference>
<dbReference type="InterPro" id="IPR022271">
    <property type="entry name" value="Lipocalin_ApoD"/>
</dbReference>
<dbReference type="PRINTS" id="PR01273">
    <property type="entry name" value="INVTBRTCOLOR"/>
</dbReference>
<dbReference type="GO" id="GO:0005576">
    <property type="term" value="C:extracellular region"/>
    <property type="evidence" value="ECO:0007669"/>
    <property type="project" value="UniProtKB-SubCell"/>
</dbReference>
<dbReference type="FunFam" id="2.40.128.20:FF:000003">
    <property type="entry name" value="Apolipoprotein D"/>
    <property type="match status" value="1"/>
</dbReference>
<dbReference type="GO" id="GO:0031409">
    <property type="term" value="F:pigment binding"/>
    <property type="evidence" value="ECO:0007669"/>
    <property type="project" value="InterPro"/>
</dbReference>
<dbReference type="EMBL" id="JAHWGI010000341">
    <property type="protein sequence ID" value="KAK3913901.1"/>
    <property type="molecule type" value="Genomic_DNA"/>
</dbReference>
<dbReference type="AlphaFoldDB" id="A0AAE1H2V1"/>
<proteinExistence type="inferred from homology"/>
<dbReference type="Pfam" id="PF08212">
    <property type="entry name" value="Lipocalin_2"/>
    <property type="match status" value="1"/>
</dbReference>
<evidence type="ECO:0000256" key="10">
    <source>
        <dbReference type="PIRNR" id="PIRNR036893"/>
    </source>
</evidence>
<evidence type="ECO:0000256" key="9">
    <source>
        <dbReference type="ARBA" id="ARBA00023180"/>
    </source>
</evidence>
<keyword evidence="6 10" id="KW-0732">Signal</keyword>
<keyword evidence="7" id="KW-0446">Lipid-binding</keyword>
<dbReference type="GO" id="GO:0005737">
    <property type="term" value="C:cytoplasm"/>
    <property type="evidence" value="ECO:0007669"/>
    <property type="project" value="TreeGrafter"/>
</dbReference>
<keyword evidence="4" id="KW-0813">Transport</keyword>
<dbReference type="InterPro" id="IPR022272">
    <property type="entry name" value="Lipocalin_CS"/>
</dbReference>